<accession>A0ABS5LBS7</accession>
<dbReference type="Pfam" id="PF00106">
    <property type="entry name" value="adh_short"/>
    <property type="match status" value="1"/>
</dbReference>
<dbReference type="SUPFAM" id="SSF51735">
    <property type="entry name" value="NAD(P)-binding Rossmann-fold domains"/>
    <property type="match status" value="1"/>
</dbReference>
<reference evidence="4 5" key="1">
    <citation type="submission" date="2021-04" db="EMBL/GenBank/DDBJ databases">
        <title>Metabacillus sp. strain KIGAM252 whole genome sequence.</title>
        <authorList>
            <person name="Seo M.-J."/>
            <person name="Cho E.-S."/>
            <person name="Hwang C.Y."/>
            <person name="Yoon D.J."/>
        </authorList>
    </citation>
    <scope>NUCLEOTIDE SEQUENCE [LARGE SCALE GENOMIC DNA]</scope>
    <source>
        <strain evidence="4 5">KIGAM252</strain>
    </source>
</reference>
<dbReference type="InterPro" id="IPR036291">
    <property type="entry name" value="NAD(P)-bd_dom_sf"/>
</dbReference>
<dbReference type="EMBL" id="JAGVRK010000001">
    <property type="protein sequence ID" value="MBS2968175.1"/>
    <property type="molecule type" value="Genomic_DNA"/>
</dbReference>
<keyword evidence="2" id="KW-0560">Oxidoreductase</keyword>
<proteinExistence type="inferred from homology"/>
<gene>
    <name evidence="4" type="ORF">J9317_05320</name>
</gene>
<evidence type="ECO:0000256" key="1">
    <source>
        <dbReference type="ARBA" id="ARBA00006484"/>
    </source>
</evidence>
<comment type="similarity">
    <text evidence="1 3">Belongs to the short-chain dehydrogenases/reductases (SDR) family.</text>
</comment>
<dbReference type="InterPro" id="IPR002347">
    <property type="entry name" value="SDR_fam"/>
</dbReference>
<sequence>MESTGYVLITGASGGIGMELAKIAAGKGYSLILAARNEKKLLELKADLEKKHGISVVVHQADLSKPEEITKMAEEFKIKNLKVSYLINNAGFGLFGEFIETDLMDELNMIDLNVRSLTHLTKLFLPDMAERNEGGILNIASTAAFQPGPLMAVYYATKAYVLSFTEALENELKDTNIRVSALCPGPTDTGFSERADLGKSKLFKNGVMRADQAAQAGFDGWMKGKTVIVPGLQNKILAGSVRFMPRKMITTIVRSVQGKN</sequence>
<dbReference type="PANTHER" id="PTHR42901">
    <property type="entry name" value="ALCOHOL DEHYDROGENASE"/>
    <property type="match status" value="1"/>
</dbReference>
<dbReference type="PIRSF" id="PIRSF000126">
    <property type="entry name" value="11-beta-HSD1"/>
    <property type="match status" value="1"/>
</dbReference>
<evidence type="ECO:0000313" key="5">
    <source>
        <dbReference type="Proteomes" id="UP000682403"/>
    </source>
</evidence>
<keyword evidence="5" id="KW-1185">Reference proteome</keyword>
<dbReference type="Proteomes" id="UP000682403">
    <property type="component" value="Unassembled WGS sequence"/>
</dbReference>
<name>A0ABS5LBS7_9BACI</name>
<dbReference type="CDD" id="cd05233">
    <property type="entry name" value="SDR_c"/>
    <property type="match status" value="1"/>
</dbReference>
<evidence type="ECO:0000256" key="3">
    <source>
        <dbReference type="RuleBase" id="RU000363"/>
    </source>
</evidence>
<comment type="caution">
    <text evidence="4">The sequence shown here is derived from an EMBL/GenBank/DDBJ whole genome shotgun (WGS) entry which is preliminary data.</text>
</comment>
<evidence type="ECO:0000256" key="2">
    <source>
        <dbReference type="ARBA" id="ARBA00023002"/>
    </source>
</evidence>
<dbReference type="PRINTS" id="PR00081">
    <property type="entry name" value="GDHRDH"/>
</dbReference>
<protein>
    <submittedName>
        <fullName evidence="4">SDR family oxidoreductase</fullName>
    </submittedName>
</protein>
<evidence type="ECO:0000313" key="4">
    <source>
        <dbReference type="EMBL" id="MBS2968175.1"/>
    </source>
</evidence>
<dbReference type="Gene3D" id="3.40.50.720">
    <property type="entry name" value="NAD(P)-binding Rossmann-like Domain"/>
    <property type="match status" value="1"/>
</dbReference>
<dbReference type="PRINTS" id="PR00080">
    <property type="entry name" value="SDRFAMILY"/>
</dbReference>
<dbReference type="RefSeq" id="WP_211556809.1">
    <property type="nucleotide sequence ID" value="NZ_JAGVRK010000001.1"/>
</dbReference>
<dbReference type="PANTHER" id="PTHR42901:SF1">
    <property type="entry name" value="ALCOHOL DEHYDROGENASE"/>
    <property type="match status" value="1"/>
</dbReference>
<organism evidence="4 5">
    <name type="scientific">Metabacillus flavus</name>
    <dbReference type="NCBI Taxonomy" id="2823519"/>
    <lineage>
        <taxon>Bacteria</taxon>
        <taxon>Bacillati</taxon>
        <taxon>Bacillota</taxon>
        <taxon>Bacilli</taxon>
        <taxon>Bacillales</taxon>
        <taxon>Bacillaceae</taxon>
        <taxon>Metabacillus</taxon>
    </lineage>
</organism>